<feature type="transmembrane region" description="Helical" evidence="1">
    <location>
        <begin position="81"/>
        <end position="99"/>
    </location>
</feature>
<dbReference type="EMBL" id="VJVW01000006">
    <property type="protein sequence ID" value="MUP43679.1"/>
    <property type="molecule type" value="Genomic_DNA"/>
</dbReference>
<sequence length="100" mass="11843">MKNFLEYLSAIWPFTPLFLFILAVSFRLMDNSAYLFLKKEILINSSNVSRKILKDQIRNAEDPHFIRQLKRALLFRNLQQSFLIMAVCSLLFISAFYFLS</sequence>
<protein>
    <submittedName>
        <fullName evidence="2">Uncharacterized protein</fullName>
    </submittedName>
</protein>
<organism evidence="2 3">
    <name type="scientific">Christiangramia aestuarii</name>
    <dbReference type="NCBI Taxonomy" id="1028746"/>
    <lineage>
        <taxon>Bacteria</taxon>
        <taxon>Pseudomonadati</taxon>
        <taxon>Bacteroidota</taxon>
        <taxon>Flavobacteriia</taxon>
        <taxon>Flavobacteriales</taxon>
        <taxon>Flavobacteriaceae</taxon>
        <taxon>Christiangramia</taxon>
    </lineage>
</organism>
<evidence type="ECO:0000313" key="3">
    <source>
        <dbReference type="Proteomes" id="UP000460416"/>
    </source>
</evidence>
<dbReference type="RefSeq" id="WP_156277611.1">
    <property type="nucleotide sequence ID" value="NZ_BAABGI010000001.1"/>
</dbReference>
<reference evidence="2 3" key="1">
    <citation type="submission" date="2019-07" db="EMBL/GenBank/DDBJ databases">
        <title>Gramella aestuarii sp. nov., isolated from a tidal flat, and emended description of Gramella echinicola.</title>
        <authorList>
            <person name="Liu L."/>
        </authorList>
    </citation>
    <scope>NUCLEOTIDE SEQUENCE [LARGE SCALE GENOMIC DNA]</scope>
    <source>
        <strain evidence="2 3">BS12</strain>
    </source>
</reference>
<comment type="caution">
    <text evidence="2">The sequence shown here is derived from an EMBL/GenBank/DDBJ whole genome shotgun (WGS) entry which is preliminary data.</text>
</comment>
<dbReference type="OrthoDB" id="1163174at2"/>
<keyword evidence="1" id="KW-1133">Transmembrane helix</keyword>
<keyword evidence="3" id="KW-1185">Reference proteome</keyword>
<accession>A0A7K1LS84</accession>
<dbReference type="Proteomes" id="UP000460416">
    <property type="component" value="Unassembled WGS sequence"/>
</dbReference>
<keyword evidence="1" id="KW-0472">Membrane</keyword>
<evidence type="ECO:0000256" key="1">
    <source>
        <dbReference type="SAM" id="Phobius"/>
    </source>
</evidence>
<keyword evidence="1" id="KW-0812">Transmembrane</keyword>
<name>A0A7K1LS84_9FLAO</name>
<feature type="transmembrane region" description="Helical" evidence="1">
    <location>
        <begin position="12"/>
        <end position="29"/>
    </location>
</feature>
<evidence type="ECO:0000313" key="2">
    <source>
        <dbReference type="EMBL" id="MUP43679.1"/>
    </source>
</evidence>
<gene>
    <name evidence="2" type="ORF">FLP08_13940</name>
</gene>
<dbReference type="AlphaFoldDB" id="A0A7K1LS84"/>
<proteinExistence type="predicted"/>